<dbReference type="SUPFAM" id="SSF53098">
    <property type="entry name" value="Ribonuclease H-like"/>
    <property type="match status" value="1"/>
</dbReference>
<accession>H6RT05</accession>
<dbReference type="AlphaFoldDB" id="H6RT05"/>
<organism evidence="2 3">
    <name type="scientific">Blastococcus saxobsidens (strain DD2)</name>
    <dbReference type="NCBI Taxonomy" id="1146883"/>
    <lineage>
        <taxon>Bacteria</taxon>
        <taxon>Bacillati</taxon>
        <taxon>Actinomycetota</taxon>
        <taxon>Actinomycetes</taxon>
        <taxon>Geodermatophilales</taxon>
        <taxon>Geodermatophilaceae</taxon>
        <taxon>Blastococcus</taxon>
    </lineage>
</organism>
<reference evidence="2 3" key="1">
    <citation type="journal article" date="2012" name="J. Bacteriol.">
        <title>Genome Sequence of Blastococcus saxobsidens DD2, a Stone-Inhabiting Bacterium.</title>
        <authorList>
            <person name="Chouaia B."/>
            <person name="Crotti E."/>
            <person name="Brusetti L."/>
            <person name="Daffonchio D."/>
            <person name="Essoussi I."/>
            <person name="Nouioui I."/>
            <person name="Sbissi I."/>
            <person name="Ghodhbane-Gtari F."/>
            <person name="Gtari M."/>
            <person name="Vacherie B."/>
            <person name="Barbe V."/>
            <person name="Medigue C."/>
            <person name="Gury J."/>
            <person name="Pujic P."/>
            <person name="Normand P."/>
        </authorList>
    </citation>
    <scope>NUCLEOTIDE SEQUENCE [LARGE SCALE GENOMIC DNA]</scope>
    <source>
        <strain evidence="2 3">DD2</strain>
    </source>
</reference>
<proteinExistence type="predicted"/>
<reference evidence="3" key="2">
    <citation type="submission" date="2012-02" db="EMBL/GenBank/DDBJ databases">
        <title>Complete genome sequence of Blastococcus saxobsidens strain DD2.</title>
        <authorList>
            <person name="Genoscope."/>
        </authorList>
    </citation>
    <scope>NUCLEOTIDE SEQUENCE [LARGE SCALE GENOMIC DNA]</scope>
    <source>
        <strain evidence="3">DD2</strain>
    </source>
</reference>
<sequence>MPNKVRKWVIAVLEEIAKIMPFPLLGVDSDNGSEFINHHLLAWCEQRTFTFARSRPGNSNDGAHVEQKNWAVVRTVVGYHRYDTPAELRLLNKIWVLQSQMTNYFLAQQKLVSKVRDGAKVTKRYDRPTTPHRRAERHDAVTAEDKTIMKDALIGLNPAAIQRQIQALTAELLTLTTSKARAAAKPPVQAITTRASAPEPTKAATRAS</sequence>
<dbReference type="STRING" id="1146883.BLASA_3443"/>
<evidence type="ECO:0000313" key="2">
    <source>
        <dbReference type="EMBL" id="CCG04308.1"/>
    </source>
</evidence>
<dbReference type="Gene3D" id="3.30.420.10">
    <property type="entry name" value="Ribonuclease H-like superfamily/Ribonuclease H"/>
    <property type="match status" value="1"/>
</dbReference>
<dbReference type="InterPro" id="IPR036397">
    <property type="entry name" value="RNaseH_sf"/>
</dbReference>
<dbReference type="RefSeq" id="WP_014377187.1">
    <property type="nucleotide sequence ID" value="NC_016943.1"/>
</dbReference>
<dbReference type="KEGG" id="bsd:BLASA_3443"/>
<dbReference type="HOGENOM" id="CLU_1509466_0_0_11"/>
<dbReference type="eggNOG" id="COG2801">
    <property type="taxonomic scope" value="Bacteria"/>
</dbReference>
<dbReference type="GO" id="GO:0003676">
    <property type="term" value="F:nucleic acid binding"/>
    <property type="evidence" value="ECO:0007669"/>
    <property type="project" value="InterPro"/>
</dbReference>
<dbReference type="EMBL" id="FO117623">
    <property type="protein sequence ID" value="CCG04308.1"/>
    <property type="molecule type" value="Genomic_DNA"/>
</dbReference>
<dbReference type="InterPro" id="IPR012337">
    <property type="entry name" value="RNaseH-like_sf"/>
</dbReference>
<gene>
    <name evidence="2" type="ordered locus">BLASA_3443</name>
</gene>
<protein>
    <submittedName>
        <fullName evidence="2">Uncharacterized protein</fullName>
    </submittedName>
</protein>
<evidence type="ECO:0000256" key="1">
    <source>
        <dbReference type="SAM" id="MobiDB-lite"/>
    </source>
</evidence>
<feature type="region of interest" description="Disordered" evidence="1">
    <location>
        <begin position="184"/>
        <end position="208"/>
    </location>
</feature>
<dbReference type="OrthoDB" id="2370461at2"/>
<name>H6RT05_BLASD</name>
<dbReference type="Proteomes" id="UP000007517">
    <property type="component" value="Chromosome"/>
</dbReference>
<evidence type="ECO:0000313" key="3">
    <source>
        <dbReference type="Proteomes" id="UP000007517"/>
    </source>
</evidence>
<keyword evidence="3" id="KW-1185">Reference proteome</keyword>